<keyword evidence="1" id="KW-0677">Repeat</keyword>
<protein>
    <recommendedName>
        <fullName evidence="7">Tetratricopeptide repeat protein</fullName>
    </recommendedName>
</protein>
<dbReference type="Gene3D" id="1.25.40.10">
    <property type="entry name" value="Tetratricopeptide repeat domain"/>
    <property type="match status" value="3"/>
</dbReference>
<dbReference type="Pfam" id="PF13181">
    <property type="entry name" value="TPR_8"/>
    <property type="match status" value="1"/>
</dbReference>
<name>A0A0S7YH58_UNCT6</name>
<dbReference type="PROSITE" id="PS50005">
    <property type="entry name" value="TPR"/>
    <property type="match status" value="2"/>
</dbReference>
<feature type="region of interest" description="Disordered" evidence="4">
    <location>
        <begin position="536"/>
        <end position="613"/>
    </location>
</feature>
<feature type="compositionally biased region" description="Basic and acidic residues" evidence="4">
    <location>
        <begin position="581"/>
        <end position="598"/>
    </location>
</feature>
<dbReference type="InterPro" id="IPR011990">
    <property type="entry name" value="TPR-like_helical_dom_sf"/>
</dbReference>
<dbReference type="AlphaFoldDB" id="A0A0S7YH58"/>
<dbReference type="Pfam" id="PF14559">
    <property type="entry name" value="TPR_19"/>
    <property type="match status" value="1"/>
</dbReference>
<feature type="compositionally biased region" description="Basic and acidic residues" evidence="4">
    <location>
        <begin position="560"/>
        <end position="570"/>
    </location>
</feature>
<evidence type="ECO:0000256" key="3">
    <source>
        <dbReference type="PROSITE-ProRule" id="PRU00339"/>
    </source>
</evidence>
<evidence type="ECO:0000256" key="4">
    <source>
        <dbReference type="SAM" id="MobiDB-lite"/>
    </source>
</evidence>
<dbReference type="EMBL" id="LJNI01000015">
    <property type="protein sequence ID" value="KPJ74103.1"/>
    <property type="molecule type" value="Genomic_DNA"/>
</dbReference>
<accession>A0A0S7YH58</accession>
<feature type="compositionally biased region" description="Polar residues" evidence="4">
    <location>
        <begin position="536"/>
        <end position="550"/>
    </location>
</feature>
<feature type="compositionally biased region" description="Acidic residues" evidence="4">
    <location>
        <begin position="317"/>
        <end position="331"/>
    </location>
</feature>
<keyword evidence="2 3" id="KW-0802">TPR repeat</keyword>
<dbReference type="InterPro" id="IPR019734">
    <property type="entry name" value="TPR_rpt"/>
</dbReference>
<feature type="repeat" description="TPR" evidence="3">
    <location>
        <begin position="483"/>
        <end position="516"/>
    </location>
</feature>
<reference evidence="5 6" key="1">
    <citation type="journal article" date="2015" name="Microbiome">
        <title>Genomic resolution of linkages in carbon, nitrogen, and sulfur cycling among widespread estuary sediment bacteria.</title>
        <authorList>
            <person name="Baker B.J."/>
            <person name="Lazar C.S."/>
            <person name="Teske A.P."/>
            <person name="Dick G.J."/>
        </authorList>
    </citation>
    <scope>NUCLEOTIDE SEQUENCE [LARGE SCALE GENOMIC DNA]</scope>
    <source>
        <strain evidence="5">DG_78</strain>
    </source>
</reference>
<evidence type="ECO:0000256" key="1">
    <source>
        <dbReference type="ARBA" id="ARBA00022737"/>
    </source>
</evidence>
<feature type="region of interest" description="Disordered" evidence="4">
    <location>
        <begin position="303"/>
        <end position="332"/>
    </location>
</feature>
<evidence type="ECO:0000313" key="5">
    <source>
        <dbReference type="EMBL" id="KPJ74103.1"/>
    </source>
</evidence>
<organism evidence="5 6">
    <name type="scientific">candidate division TA06 bacterium DG_78</name>
    <dbReference type="NCBI Taxonomy" id="1703772"/>
    <lineage>
        <taxon>Bacteria</taxon>
        <taxon>Bacteria division TA06</taxon>
    </lineage>
</organism>
<dbReference type="SMART" id="SM00028">
    <property type="entry name" value="TPR"/>
    <property type="match status" value="5"/>
</dbReference>
<comment type="caution">
    <text evidence="5">The sequence shown here is derived from an EMBL/GenBank/DDBJ whole genome shotgun (WGS) entry which is preliminary data.</text>
</comment>
<dbReference type="PANTHER" id="PTHR45586:SF1">
    <property type="entry name" value="LIPOPOLYSACCHARIDE ASSEMBLY PROTEIN B"/>
    <property type="match status" value="1"/>
</dbReference>
<proteinExistence type="predicted"/>
<feature type="repeat" description="TPR" evidence="3">
    <location>
        <begin position="2"/>
        <end position="35"/>
    </location>
</feature>
<gene>
    <name evidence="5" type="ORF">AMJ52_01910</name>
</gene>
<evidence type="ECO:0000256" key="2">
    <source>
        <dbReference type="ARBA" id="ARBA00022803"/>
    </source>
</evidence>
<dbReference type="PANTHER" id="PTHR45586">
    <property type="entry name" value="TPR REPEAT-CONTAINING PROTEIN PA4667"/>
    <property type="match status" value="1"/>
</dbReference>
<sequence>MSLDIIEKSRVYIQKGQFEKAQIILRRALNEDPNHAKAVELFGDLAVKLGKNDEAISRYERASNIYSSNKNYVEAVLCLEKILKIDRTKNELISRIANLYKSADFPNVTIKKFIEFCSRALENKEEATFISGLKEIIDLQPKNLALRLSFVKVLLSLNRSQEVEDELSTLKLLAEEAHDDHILDEIEKLSPKYDGGDEELDPKSRIELGKLLYEIGSKDEALVEFHKAVDDLINTNDNDEAIQVLNHIIEIDPDNTEAKKKLDELKPEQAQVAETPTEIQPEEIVAGATVEEVIPEATVIEEKRVEEPPAEEIASTEAEEATSEEPQEEAAQEGVEFLQELSDEVEGFIAATDSETSVQDQTEDIPPLEGQIADIEFLLKEAEERPAAPSFEVTQAFDDFRRNIIWEPEDAKKILVFTKTAYDAELYEISLDFIQGIKENKELWPRSLELIGGSLIKLGRYNDAIKAIGAAIFSKEIPESDKVELRYLFASAYEGVGDFENALREIEHIMRVNPHYKDVKEIYELLGGKELLETSPPTVTEQAVPSTTPVKQAVTEELPTEEKPKEKVDEGYPTIEEPPPEEPKEAVSEEKAVKRLPEEIPEIEDQGEKISFL</sequence>
<evidence type="ECO:0008006" key="7">
    <source>
        <dbReference type="Google" id="ProtNLM"/>
    </source>
</evidence>
<dbReference type="Proteomes" id="UP000051012">
    <property type="component" value="Unassembled WGS sequence"/>
</dbReference>
<dbReference type="InterPro" id="IPR051012">
    <property type="entry name" value="CellSynth/LPSAsmb/PSIAsmb"/>
</dbReference>
<dbReference type="SUPFAM" id="SSF48452">
    <property type="entry name" value="TPR-like"/>
    <property type="match status" value="1"/>
</dbReference>
<evidence type="ECO:0000313" key="6">
    <source>
        <dbReference type="Proteomes" id="UP000051012"/>
    </source>
</evidence>